<accession>A0A803LYQ9</accession>
<evidence type="ECO:0000313" key="5">
    <source>
        <dbReference type="Proteomes" id="UP000596660"/>
    </source>
</evidence>
<dbReference type="Pfam" id="PF14392">
    <property type="entry name" value="zf-CCHC_4"/>
    <property type="match status" value="1"/>
</dbReference>
<protein>
    <recommendedName>
        <fullName evidence="6">F-box domain-containing protein</fullName>
    </recommendedName>
</protein>
<feature type="domain" description="CCHC-type" evidence="2">
    <location>
        <begin position="579"/>
        <end position="594"/>
    </location>
</feature>
<dbReference type="Pfam" id="PF00646">
    <property type="entry name" value="F-box"/>
    <property type="match status" value="1"/>
</dbReference>
<dbReference type="PROSITE" id="PS50158">
    <property type="entry name" value="ZF_CCHC"/>
    <property type="match status" value="1"/>
</dbReference>
<dbReference type="PANTHER" id="PTHR31900:SF31">
    <property type="entry name" value="F-BOX_LRR-REPEAT PROTEIN 13-LIKE"/>
    <property type="match status" value="1"/>
</dbReference>
<dbReference type="CDD" id="cd22160">
    <property type="entry name" value="F-box_AtFBL13-like"/>
    <property type="match status" value="1"/>
</dbReference>
<dbReference type="Proteomes" id="UP000596660">
    <property type="component" value="Unplaced"/>
</dbReference>
<keyword evidence="1" id="KW-0863">Zinc-finger</keyword>
<dbReference type="InterPro" id="IPR001810">
    <property type="entry name" value="F-box_dom"/>
</dbReference>
<keyword evidence="1" id="KW-0479">Metal-binding</keyword>
<evidence type="ECO:0000313" key="4">
    <source>
        <dbReference type="EnsemblPlants" id="AUR62020610-RA:cds"/>
    </source>
</evidence>
<dbReference type="InterPro" id="IPR025836">
    <property type="entry name" value="Zn_knuckle_CX2CX4HX4C"/>
</dbReference>
<dbReference type="EnsemblPlants" id="AUR62020610-RA">
    <property type="protein sequence ID" value="AUR62020610-RA:cds"/>
    <property type="gene ID" value="AUR62020610"/>
</dbReference>
<dbReference type="Pfam" id="PF08387">
    <property type="entry name" value="FBD"/>
    <property type="match status" value="1"/>
</dbReference>
<reference evidence="4" key="2">
    <citation type="submission" date="2021-03" db="UniProtKB">
        <authorList>
            <consortium name="EnsemblPlants"/>
        </authorList>
    </citation>
    <scope>IDENTIFICATION</scope>
</reference>
<dbReference type="GO" id="GO:0008270">
    <property type="term" value="F:zinc ion binding"/>
    <property type="evidence" value="ECO:0007669"/>
    <property type="project" value="UniProtKB-KW"/>
</dbReference>
<name>A0A803LYQ9_CHEQI</name>
<dbReference type="PANTHER" id="PTHR31900">
    <property type="entry name" value="F-BOX/RNI SUPERFAMILY PROTEIN-RELATED"/>
    <property type="match status" value="1"/>
</dbReference>
<organism evidence="4 5">
    <name type="scientific">Chenopodium quinoa</name>
    <name type="common">Quinoa</name>
    <dbReference type="NCBI Taxonomy" id="63459"/>
    <lineage>
        <taxon>Eukaryota</taxon>
        <taxon>Viridiplantae</taxon>
        <taxon>Streptophyta</taxon>
        <taxon>Embryophyta</taxon>
        <taxon>Tracheophyta</taxon>
        <taxon>Spermatophyta</taxon>
        <taxon>Magnoliopsida</taxon>
        <taxon>eudicotyledons</taxon>
        <taxon>Gunneridae</taxon>
        <taxon>Pentapetalae</taxon>
        <taxon>Caryophyllales</taxon>
        <taxon>Chenopodiaceae</taxon>
        <taxon>Chenopodioideae</taxon>
        <taxon>Atripliceae</taxon>
        <taxon>Chenopodium</taxon>
    </lineage>
</organism>
<evidence type="ECO:0000256" key="1">
    <source>
        <dbReference type="PROSITE-ProRule" id="PRU00047"/>
    </source>
</evidence>
<dbReference type="Gene3D" id="3.80.10.10">
    <property type="entry name" value="Ribonuclease Inhibitor"/>
    <property type="match status" value="1"/>
</dbReference>
<dbReference type="SUPFAM" id="SSF52047">
    <property type="entry name" value="RNI-like"/>
    <property type="match status" value="1"/>
</dbReference>
<dbReference type="InterPro" id="IPR001878">
    <property type="entry name" value="Znf_CCHC"/>
</dbReference>
<dbReference type="InterPro" id="IPR032675">
    <property type="entry name" value="LRR_dom_sf"/>
</dbReference>
<evidence type="ECO:0008006" key="6">
    <source>
        <dbReference type="Google" id="ProtNLM"/>
    </source>
</evidence>
<dbReference type="Pfam" id="PF24758">
    <property type="entry name" value="LRR_At5g56370"/>
    <property type="match status" value="1"/>
</dbReference>
<evidence type="ECO:0000259" key="3">
    <source>
        <dbReference type="PROSITE" id="PS50181"/>
    </source>
</evidence>
<evidence type="ECO:0000259" key="2">
    <source>
        <dbReference type="PROSITE" id="PS50158"/>
    </source>
</evidence>
<keyword evidence="5" id="KW-1185">Reference proteome</keyword>
<dbReference type="InterPro" id="IPR055411">
    <property type="entry name" value="LRR_FXL15/At3g58940/PEG3-like"/>
</dbReference>
<dbReference type="InterPro" id="IPR053781">
    <property type="entry name" value="F-box_AtFBL13-like"/>
</dbReference>
<reference evidence="4" key="1">
    <citation type="journal article" date="2017" name="Nature">
        <title>The genome of Chenopodium quinoa.</title>
        <authorList>
            <person name="Jarvis D.E."/>
            <person name="Ho Y.S."/>
            <person name="Lightfoot D.J."/>
            <person name="Schmoeckel S.M."/>
            <person name="Li B."/>
            <person name="Borm T.J.A."/>
            <person name="Ohyanagi H."/>
            <person name="Mineta K."/>
            <person name="Michell C.T."/>
            <person name="Saber N."/>
            <person name="Kharbatia N.M."/>
            <person name="Rupper R.R."/>
            <person name="Sharp A.R."/>
            <person name="Dally N."/>
            <person name="Boughton B.A."/>
            <person name="Woo Y.H."/>
            <person name="Gao G."/>
            <person name="Schijlen E.G.W.M."/>
            <person name="Guo X."/>
            <person name="Momin A.A."/>
            <person name="Negrao S."/>
            <person name="Al-Babili S."/>
            <person name="Gehring C."/>
            <person name="Roessner U."/>
            <person name="Jung C."/>
            <person name="Murphy K."/>
            <person name="Arold S.T."/>
            <person name="Gojobori T."/>
            <person name="van der Linden C.G."/>
            <person name="van Loo E.N."/>
            <person name="Jellen E.N."/>
            <person name="Maughan P.J."/>
            <person name="Tester M."/>
        </authorList>
    </citation>
    <scope>NUCLEOTIDE SEQUENCE [LARGE SCALE GENOMIC DNA]</scope>
    <source>
        <strain evidence="4">cv. PI 614886</strain>
    </source>
</reference>
<dbReference type="SMART" id="SM00579">
    <property type="entry name" value="FBD"/>
    <property type="match status" value="1"/>
</dbReference>
<dbReference type="AlphaFoldDB" id="A0A803LYQ9"/>
<dbReference type="SUPFAM" id="SSF81383">
    <property type="entry name" value="F-box domain"/>
    <property type="match status" value="1"/>
</dbReference>
<sequence length="623" mass="72428">MESGEGQDRLSSLPDDILTEILSRLPINSAVTTSVLSHRWRHLWTAITRLQIEFHAFRIPKFSCILRHLTSPKLDIFKVEVSRRIYRHEAEDDYGLESCIREICRRNVQQVISNVLFPIPDCLLNCRSLVILDLFGPFARTNDAYKDVDIQLPNLKKLSLRFLTYVPHWLGSLHKCSPLLEDLTLTSSVLFMQSLNTMPSMNIIFPNLKSLELGLFHYNVKQTPGINSIISIDAPKLANLVTHGCVLPYGFRTNPTALVKACIDLRKYELRHEDHEVELHRFSEFFKRTSSVVNLELVVMMEWQRNIFTYLNVNPPVMFFNLVRLKVTLCGFSLNDCNDFLVSLQCFPSLEHLWVMVSRSQKEHTNWCAPNVVPSCLISKLKMISITITGLGRKYCWLKFLRYILGNAKVLQNLNVCLVNNLPERVERKFCRSLFKLPRSSLTCEVVFLEDITNRWANLRITEDEDDIAILEYNREDDDIVNLDLSLIGKVLTMRAYNFEAMQRTLRQSWAINRGVIFRKIENGTVLEVEKDEIGWDRSRRFRVMMDTTKPIRRIQKIRNKNGDTAIIHFKYERLPTFCFVCGITWHVEKDCPNVDEECAGGDKQWGLWLRASPRKGHSKKVE</sequence>
<feature type="domain" description="F-box" evidence="3">
    <location>
        <begin position="7"/>
        <end position="43"/>
    </location>
</feature>
<dbReference type="Gene3D" id="1.20.1280.50">
    <property type="match status" value="1"/>
</dbReference>
<keyword evidence="1" id="KW-0862">Zinc</keyword>
<dbReference type="InterPro" id="IPR006566">
    <property type="entry name" value="FBD"/>
</dbReference>
<dbReference type="InterPro" id="IPR050232">
    <property type="entry name" value="FBL13/AtMIF1-like"/>
</dbReference>
<dbReference type="PROSITE" id="PS50181">
    <property type="entry name" value="FBOX"/>
    <property type="match status" value="1"/>
</dbReference>
<dbReference type="SMART" id="SM00256">
    <property type="entry name" value="FBOX"/>
    <property type="match status" value="1"/>
</dbReference>
<dbReference type="Gramene" id="AUR62020610-RA">
    <property type="protein sequence ID" value="AUR62020610-RA:cds"/>
    <property type="gene ID" value="AUR62020610"/>
</dbReference>
<dbReference type="GO" id="GO:0003676">
    <property type="term" value="F:nucleic acid binding"/>
    <property type="evidence" value="ECO:0007669"/>
    <property type="project" value="InterPro"/>
</dbReference>
<proteinExistence type="predicted"/>
<dbReference type="InterPro" id="IPR036047">
    <property type="entry name" value="F-box-like_dom_sf"/>
</dbReference>